<dbReference type="PANTHER" id="PTHR46211">
    <property type="entry name" value="GLYCEROPHOSPHORYL DIESTER PHOSPHODIESTERASE"/>
    <property type="match status" value="1"/>
</dbReference>
<reference evidence="3 5" key="1">
    <citation type="journal article" date="2016" name="Front. Microbiol.">
        <title>Comprehensive Phylogenetic Analysis of Bovine Non-aureus Staphylococci Species Based on Whole-Genome Sequencing.</title>
        <authorList>
            <person name="Naushad S."/>
            <person name="Barkema H.W."/>
            <person name="Luby C."/>
            <person name="Condas L.A."/>
            <person name="Nobrega D.B."/>
            <person name="Carson D.A."/>
            <person name="De Buck J."/>
        </authorList>
    </citation>
    <scope>NUCLEOTIDE SEQUENCE [LARGE SCALE GENOMIC DNA]</scope>
    <source>
        <strain evidence="3 5">SNUC 4337</strain>
    </source>
</reference>
<dbReference type="RefSeq" id="WP_103373444.1">
    <property type="nucleotide sequence ID" value="NZ_BMCF01000001.1"/>
</dbReference>
<dbReference type="EC" id="3.1.4.46" evidence="4"/>
<dbReference type="Proteomes" id="UP000240400">
    <property type="component" value="Unassembled WGS sequence"/>
</dbReference>
<dbReference type="AlphaFoldDB" id="A0A2T4SD70"/>
<evidence type="ECO:0000313" key="5">
    <source>
        <dbReference type="Proteomes" id="UP000240400"/>
    </source>
</evidence>
<name>A0A2T4SD70_9STAP</name>
<evidence type="ECO:0000313" key="4">
    <source>
        <dbReference type="EMBL" id="SUM53989.1"/>
    </source>
</evidence>
<dbReference type="GO" id="GO:0008889">
    <property type="term" value="F:glycerophosphodiester phosphodiesterase activity"/>
    <property type="evidence" value="ECO:0007669"/>
    <property type="project" value="UniProtKB-EC"/>
</dbReference>
<dbReference type="InterPro" id="IPR030395">
    <property type="entry name" value="GP_PDE_dom"/>
</dbReference>
<dbReference type="GO" id="GO:0006629">
    <property type="term" value="P:lipid metabolic process"/>
    <property type="evidence" value="ECO:0007669"/>
    <property type="project" value="InterPro"/>
</dbReference>
<keyword evidence="7" id="KW-1185">Reference proteome</keyword>
<feature type="domain" description="GP-PDE" evidence="1">
    <location>
        <begin position="2"/>
        <end position="246"/>
    </location>
</feature>
<dbReference type="Proteomes" id="UP000254412">
    <property type="component" value="Unassembled WGS sequence"/>
</dbReference>
<dbReference type="PROSITE" id="PS51704">
    <property type="entry name" value="GP_PDE"/>
    <property type="match status" value="1"/>
</dbReference>
<accession>A0A2T4SD70</accession>
<dbReference type="InterPro" id="IPR017946">
    <property type="entry name" value="PLC-like_Pdiesterase_TIM-brl"/>
</dbReference>
<evidence type="ECO:0000313" key="7">
    <source>
        <dbReference type="Proteomes" id="UP000664081"/>
    </source>
</evidence>
<evidence type="ECO:0000313" key="3">
    <source>
        <dbReference type="EMBL" id="PTK60346.1"/>
    </source>
</evidence>
<dbReference type="Pfam" id="PF03009">
    <property type="entry name" value="GDPD"/>
    <property type="match status" value="1"/>
</dbReference>
<protein>
    <submittedName>
        <fullName evidence="3">Glycerophosphoryl diester phosphodiesterase</fullName>
        <ecNumber evidence="4">3.1.4.46</ecNumber>
    </submittedName>
</protein>
<dbReference type="PANTHER" id="PTHR46211:SF1">
    <property type="entry name" value="GLYCEROPHOSPHODIESTER PHOSPHODIESTERASE, CYTOPLASMIC"/>
    <property type="match status" value="1"/>
</dbReference>
<proteinExistence type="predicted"/>
<dbReference type="Gene3D" id="3.20.20.190">
    <property type="entry name" value="Phosphatidylinositol (PI) phosphodiesterase"/>
    <property type="match status" value="1"/>
</dbReference>
<keyword evidence="4" id="KW-0378">Hydrolase</keyword>
<dbReference type="EMBL" id="PZHR01000007">
    <property type="protein sequence ID" value="PTK60346.1"/>
    <property type="molecule type" value="Genomic_DNA"/>
</dbReference>
<organism evidence="3 5">
    <name type="scientific">Staphylococcus nepalensis</name>
    <dbReference type="NCBI Taxonomy" id="214473"/>
    <lineage>
        <taxon>Bacteria</taxon>
        <taxon>Bacillati</taxon>
        <taxon>Bacillota</taxon>
        <taxon>Bacilli</taxon>
        <taxon>Bacillales</taxon>
        <taxon>Staphylococcaceae</taxon>
        <taxon>Staphylococcus</taxon>
    </lineage>
</organism>
<gene>
    <name evidence="4" type="primary">ugpQ_1</name>
    <name evidence="3" type="ORF">BUZ61_02620</name>
    <name evidence="2" type="ORF">J3T88_03835</name>
    <name evidence="4" type="ORF">NCTC13834_00272</name>
</gene>
<evidence type="ECO:0000259" key="1">
    <source>
        <dbReference type="PROSITE" id="PS51704"/>
    </source>
</evidence>
<dbReference type="SUPFAM" id="SSF51695">
    <property type="entry name" value="PLC-like phosphodiesterases"/>
    <property type="match status" value="1"/>
</dbReference>
<dbReference type="Proteomes" id="UP000664081">
    <property type="component" value="Unassembled WGS sequence"/>
</dbReference>
<reference evidence="2 7" key="4">
    <citation type="submission" date="2021-03" db="EMBL/GenBank/DDBJ databases">
        <title>Staphylococci and Mammaliicocci in bats.</title>
        <authorList>
            <person name="Fountain K."/>
        </authorList>
    </citation>
    <scope>NUCLEOTIDE SEQUENCE [LARGE SCALE GENOMIC DNA]</scope>
    <source>
        <strain evidence="2 7">18_1_E_SW</strain>
    </source>
</reference>
<reference evidence="3" key="2">
    <citation type="submission" date="2018-03" db="EMBL/GenBank/DDBJ databases">
        <authorList>
            <person name="Keele B.F."/>
        </authorList>
    </citation>
    <scope>NUCLEOTIDE SEQUENCE</scope>
    <source>
        <strain evidence="3">SNUC 4337</strain>
    </source>
</reference>
<evidence type="ECO:0000313" key="6">
    <source>
        <dbReference type="Proteomes" id="UP000254412"/>
    </source>
</evidence>
<dbReference type="EMBL" id="JAFNLT010000002">
    <property type="protein sequence ID" value="MBO1226455.1"/>
    <property type="molecule type" value="Genomic_DNA"/>
</dbReference>
<dbReference type="OrthoDB" id="384721at2"/>
<sequence>MFTIYGHRGLPSKAPENTLAAFEAAAKVSGLKWVELDVAITKDEKLIIIHDDFLDRTTDMIGEVTHMYYDEVKQASAGNWFHSQYKNERLPTFDEIITFANNHKMNLNIELKGVTGDNGSDLSESMIRQVTEKLKKLNSDSDVLLSSFNLVLVKLAQQFMPQYKRAVIFKAAAFTGDWRTLLNYCGSNIVNIEDAKLTKNRVRSIKNAGYELNVWTVNNKMRANQLSNWGVDGVFTDKADELVHLNS</sequence>
<reference evidence="4 6" key="3">
    <citation type="submission" date="2018-06" db="EMBL/GenBank/DDBJ databases">
        <authorList>
            <consortium name="Pathogen Informatics"/>
            <person name="Doyle S."/>
        </authorList>
    </citation>
    <scope>NUCLEOTIDE SEQUENCE [LARGE SCALE GENOMIC DNA]</scope>
    <source>
        <strain evidence="4 6">NCTC13834</strain>
    </source>
</reference>
<evidence type="ECO:0000313" key="2">
    <source>
        <dbReference type="EMBL" id="MBO1226455.1"/>
    </source>
</evidence>
<dbReference type="EMBL" id="UHDS01000001">
    <property type="protein sequence ID" value="SUM53989.1"/>
    <property type="molecule type" value="Genomic_DNA"/>
</dbReference>